<name>A0ACC1CDM8_9ROSI</name>
<proteinExistence type="predicted"/>
<accession>A0ACC1CDM8</accession>
<dbReference type="Proteomes" id="UP001164250">
    <property type="component" value="Chromosome 1"/>
</dbReference>
<reference evidence="2" key="1">
    <citation type="journal article" date="2023" name="G3 (Bethesda)">
        <title>Genome assembly and association tests identify interacting loci associated with vigor, precocity, and sex in interspecific pistachio rootstocks.</title>
        <authorList>
            <person name="Palmer W."/>
            <person name="Jacygrad E."/>
            <person name="Sagayaradj S."/>
            <person name="Cavanaugh K."/>
            <person name="Han R."/>
            <person name="Bertier L."/>
            <person name="Beede B."/>
            <person name="Kafkas S."/>
            <person name="Golino D."/>
            <person name="Preece J."/>
            <person name="Michelmore R."/>
        </authorList>
    </citation>
    <scope>NUCLEOTIDE SEQUENCE [LARGE SCALE GENOMIC DNA]</scope>
</reference>
<evidence type="ECO:0000313" key="2">
    <source>
        <dbReference type="Proteomes" id="UP001164250"/>
    </source>
</evidence>
<evidence type="ECO:0000313" key="1">
    <source>
        <dbReference type="EMBL" id="KAJ0113716.1"/>
    </source>
</evidence>
<gene>
    <name evidence="1" type="ORF">Patl1_01913</name>
</gene>
<keyword evidence="2" id="KW-1185">Reference proteome</keyword>
<comment type="caution">
    <text evidence="1">The sequence shown here is derived from an EMBL/GenBank/DDBJ whole genome shotgun (WGS) entry which is preliminary data.</text>
</comment>
<sequence>MDPTYGGNLWVTSPGTVGFHTAGFAALRQELEKELHHVLRLESTQTDGNGNGYVDSEVAPPLAAVESTETDGNGNGNVDSEVAPPLAAVESTETDGNGNVDSEVAPPLAAVKSIQTDSLAVVETIQTDNSGNENVDSEFYLCNFINWQTVRRYASFLELLESEHLAKVLPGVKTMAGSVRALEFGKTTSFSSSSMSESFSRTGSGLALTPGTTSYALPLGLQSSRAELSIDNLELSSVGIVKARARAQAI</sequence>
<organism evidence="1 2">
    <name type="scientific">Pistacia atlantica</name>
    <dbReference type="NCBI Taxonomy" id="434234"/>
    <lineage>
        <taxon>Eukaryota</taxon>
        <taxon>Viridiplantae</taxon>
        <taxon>Streptophyta</taxon>
        <taxon>Embryophyta</taxon>
        <taxon>Tracheophyta</taxon>
        <taxon>Spermatophyta</taxon>
        <taxon>Magnoliopsida</taxon>
        <taxon>eudicotyledons</taxon>
        <taxon>Gunneridae</taxon>
        <taxon>Pentapetalae</taxon>
        <taxon>rosids</taxon>
        <taxon>malvids</taxon>
        <taxon>Sapindales</taxon>
        <taxon>Anacardiaceae</taxon>
        <taxon>Pistacia</taxon>
    </lineage>
</organism>
<dbReference type="EMBL" id="CM047897">
    <property type="protein sequence ID" value="KAJ0113716.1"/>
    <property type="molecule type" value="Genomic_DNA"/>
</dbReference>
<protein>
    <submittedName>
        <fullName evidence="1">Uncharacterized protein</fullName>
    </submittedName>
</protein>